<gene>
    <name evidence="3" type="ORF">FED44_28800</name>
</gene>
<dbReference type="CDD" id="cd00093">
    <property type="entry name" value="HTH_XRE"/>
    <property type="match status" value="1"/>
</dbReference>
<comment type="caution">
    <text evidence="3">The sequence shown here is derived from an EMBL/GenBank/DDBJ whole genome shotgun (WGS) entry which is preliminary data.</text>
</comment>
<organism evidence="3 4">
    <name type="scientific">Microbispora triticiradicis</name>
    <dbReference type="NCBI Taxonomy" id="2200763"/>
    <lineage>
        <taxon>Bacteria</taxon>
        <taxon>Bacillati</taxon>
        <taxon>Actinomycetota</taxon>
        <taxon>Actinomycetes</taxon>
        <taxon>Streptosporangiales</taxon>
        <taxon>Streptosporangiaceae</taxon>
        <taxon>Microbispora</taxon>
    </lineage>
</organism>
<evidence type="ECO:0000256" key="1">
    <source>
        <dbReference type="SAM" id="MobiDB-lite"/>
    </source>
</evidence>
<dbReference type="Proteomes" id="UP000309033">
    <property type="component" value="Unassembled WGS sequence"/>
</dbReference>
<dbReference type="PROSITE" id="PS50943">
    <property type="entry name" value="HTH_CROC1"/>
    <property type="match status" value="1"/>
</dbReference>
<feature type="domain" description="HTH cro/C1-type" evidence="2">
    <location>
        <begin position="20"/>
        <end position="55"/>
    </location>
</feature>
<dbReference type="Pfam" id="PF13560">
    <property type="entry name" value="HTH_31"/>
    <property type="match status" value="1"/>
</dbReference>
<evidence type="ECO:0000259" key="2">
    <source>
        <dbReference type="PROSITE" id="PS50943"/>
    </source>
</evidence>
<dbReference type="GO" id="GO:0003677">
    <property type="term" value="F:DNA binding"/>
    <property type="evidence" value="ECO:0007669"/>
    <property type="project" value="InterPro"/>
</dbReference>
<feature type="region of interest" description="Disordered" evidence="1">
    <location>
        <begin position="79"/>
        <end position="150"/>
    </location>
</feature>
<dbReference type="InterPro" id="IPR001387">
    <property type="entry name" value="Cro/C1-type_HTH"/>
</dbReference>
<dbReference type="AlphaFoldDB" id="A0A5R8YLA2"/>
<dbReference type="InterPro" id="IPR010982">
    <property type="entry name" value="Lambda_DNA-bd_dom_sf"/>
</dbReference>
<protein>
    <submittedName>
        <fullName evidence="3">Helix-turn-helix transcriptional regulator</fullName>
    </submittedName>
</protein>
<name>A0A5R8YLA2_9ACTN</name>
<proteinExistence type="predicted"/>
<evidence type="ECO:0000313" key="3">
    <source>
        <dbReference type="EMBL" id="TLP54027.1"/>
    </source>
</evidence>
<dbReference type="EMBL" id="VANP01000014">
    <property type="protein sequence ID" value="TLP54027.1"/>
    <property type="molecule type" value="Genomic_DNA"/>
</dbReference>
<evidence type="ECO:0000313" key="4">
    <source>
        <dbReference type="Proteomes" id="UP000309033"/>
    </source>
</evidence>
<feature type="compositionally biased region" description="Pro residues" evidence="1">
    <location>
        <begin position="106"/>
        <end position="115"/>
    </location>
</feature>
<keyword evidence="4" id="KW-1185">Reference proteome</keyword>
<dbReference type="SUPFAM" id="SSF47413">
    <property type="entry name" value="lambda repressor-like DNA-binding domains"/>
    <property type="match status" value="1"/>
</dbReference>
<sequence>MNVVPSLDPASPRVRFGAELRRLREAAQLSQAAVAARLGRTQTQVSRLEKATRTPVEVGRGTAGPALRHARRGLVHAALSAHRRPARRPGLVPQLGRGDRAHRPRPPLLERPPGVPGRIAGRIYDRGASGRATGRRSRGLFRSRESHHRT</sequence>
<accession>A0A5R8YLA2</accession>
<dbReference type="Gene3D" id="1.10.260.40">
    <property type="entry name" value="lambda repressor-like DNA-binding domains"/>
    <property type="match status" value="1"/>
</dbReference>
<feature type="compositionally biased region" description="Basic residues" evidence="1">
    <location>
        <begin position="133"/>
        <end position="150"/>
    </location>
</feature>
<reference evidence="3" key="1">
    <citation type="submission" date="2019-05" db="EMBL/GenBank/DDBJ databases">
        <title>Isolation, diversity and antifungal activity of Actinobacteria from wheat.</title>
        <authorList>
            <person name="Yu B."/>
        </authorList>
    </citation>
    <scope>NUCLEOTIDE SEQUENCE [LARGE SCALE GENOMIC DNA]</scope>
    <source>
        <strain evidence="3">NEAU-HEGS1-5</strain>
    </source>
</reference>
<dbReference type="OrthoDB" id="2897536at2"/>